<gene>
    <name evidence="2" type="ordered locus">VIT_16s0022g00210</name>
</gene>
<dbReference type="AlphaFoldDB" id="D7T212"/>
<evidence type="ECO:0000256" key="1">
    <source>
        <dbReference type="SAM" id="MobiDB-lite"/>
    </source>
</evidence>
<dbReference type="Proteomes" id="UP000009183">
    <property type="component" value="Chromosome 16"/>
</dbReference>
<accession>D7T212</accession>
<evidence type="ECO:0000313" key="3">
    <source>
        <dbReference type="Proteomes" id="UP000009183"/>
    </source>
</evidence>
<name>D7T212_VITVI</name>
<evidence type="ECO:0000313" key="2">
    <source>
        <dbReference type="EMBL" id="CBI24618.3"/>
    </source>
</evidence>
<dbReference type="HOGENOM" id="CLU_3419850_0_0_1"/>
<keyword evidence="3" id="KW-1185">Reference proteome</keyword>
<proteinExistence type="predicted"/>
<dbReference type="InParanoid" id="D7T212"/>
<dbReference type="PaxDb" id="29760-VIT_16s0022g00210.t01"/>
<dbReference type="EMBL" id="FN595506">
    <property type="protein sequence ID" value="CBI24618.3"/>
    <property type="molecule type" value="Genomic_DNA"/>
</dbReference>
<organism evidence="2 3">
    <name type="scientific">Vitis vinifera</name>
    <name type="common">Grape</name>
    <dbReference type="NCBI Taxonomy" id="29760"/>
    <lineage>
        <taxon>Eukaryota</taxon>
        <taxon>Viridiplantae</taxon>
        <taxon>Streptophyta</taxon>
        <taxon>Embryophyta</taxon>
        <taxon>Tracheophyta</taxon>
        <taxon>Spermatophyta</taxon>
        <taxon>Magnoliopsida</taxon>
        <taxon>eudicotyledons</taxon>
        <taxon>Gunneridae</taxon>
        <taxon>Pentapetalae</taxon>
        <taxon>rosids</taxon>
        <taxon>Vitales</taxon>
        <taxon>Vitaceae</taxon>
        <taxon>Viteae</taxon>
        <taxon>Vitis</taxon>
    </lineage>
</organism>
<sequence>MISDSQDLKGHENEKRGLLWKWKQP</sequence>
<reference evidence="3" key="1">
    <citation type="journal article" date="2007" name="Nature">
        <title>The grapevine genome sequence suggests ancestral hexaploidization in major angiosperm phyla.</title>
        <authorList>
            <consortium name="The French-Italian Public Consortium for Grapevine Genome Characterization."/>
            <person name="Jaillon O."/>
            <person name="Aury J.-M."/>
            <person name="Noel B."/>
            <person name="Policriti A."/>
            <person name="Clepet C."/>
            <person name="Casagrande A."/>
            <person name="Choisne N."/>
            <person name="Aubourg S."/>
            <person name="Vitulo N."/>
            <person name="Jubin C."/>
            <person name="Vezzi A."/>
            <person name="Legeai F."/>
            <person name="Hugueney P."/>
            <person name="Dasilva C."/>
            <person name="Horner D."/>
            <person name="Mica E."/>
            <person name="Jublot D."/>
            <person name="Poulain J."/>
            <person name="Bruyere C."/>
            <person name="Billault A."/>
            <person name="Segurens B."/>
            <person name="Gouyvenoux M."/>
            <person name="Ugarte E."/>
            <person name="Cattonaro F."/>
            <person name="Anthouard V."/>
            <person name="Vico V."/>
            <person name="Del Fabbro C."/>
            <person name="Alaux M."/>
            <person name="Di Gaspero G."/>
            <person name="Dumas V."/>
            <person name="Felice N."/>
            <person name="Paillard S."/>
            <person name="Juman I."/>
            <person name="Moroldo M."/>
            <person name="Scalabrin S."/>
            <person name="Canaguier A."/>
            <person name="Le Clainche I."/>
            <person name="Malacrida G."/>
            <person name="Durand E."/>
            <person name="Pesole G."/>
            <person name="Laucou V."/>
            <person name="Chatelet P."/>
            <person name="Merdinoglu D."/>
            <person name="Delledonne M."/>
            <person name="Pezzotti M."/>
            <person name="Lecharny A."/>
            <person name="Scarpelli C."/>
            <person name="Artiguenave F."/>
            <person name="Pe M.E."/>
            <person name="Valle G."/>
            <person name="Morgante M."/>
            <person name="Caboche M."/>
            <person name="Adam-Blondon A.-F."/>
            <person name="Weissenbach J."/>
            <person name="Quetier F."/>
            <person name="Wincker P."/>
        </authorList>
    </citation>
    <scope>NUCLEOTIDE SEQUENCE [LARGE SCALE GENOMIC DNA]</scope>
    <source>
        <strain evidence="3">cv. Pinot noir / PN40024</strain>
    </source>
</reference>
<feature type="region of interest" description="Disordered" evidence="1">
    <location>
        <begin position="1"/>
        <end position="25"/>
    </location>
</feature>
<protein>
    <submittedName>
        <fullName evidence="2">Uncharacterized protein</fullName>
    </submittedName>
</protein>
<feature type="compositionally biased region" description="Basic and acidic residues" evidence="1">
    <location>
        <begin position="1"/>
        <end position="17"/>
    </location>
</feature>